<dbReference type="STRING" id="121821.GCA_001870675_00512"/>
<sequence>MTLCKSSVFGMILGAFLLTGCETTSAALDGVGGVFVGAGQDVRRLGPR</sequence>
<dbReference type="RefSeq" id="WP_170124752.1">
    <property type="nucleotide sequence ID" value="NZ_MEHT01000012.1"/>
</dbReference>
<comment type="caution">
    <text evidence="1">The sequence shown here is derived from an EMBL/GenBank/DDBJ whole genome shotgun (WGS) entry which is preliminary data.</text>
</comment>
<dbReference type="PROSITE" id="PS51257">
    <property type="entry name" value="PROKAR_LIPOPROTEIN"/>
    <property type="match status" value="1"/>
</dbReference>
<keyword evidence="2" id="KW-1185">Reference proteome</keyword>
<dbReference type="Proteomes" id="UP000249364">
    <property type="component" value="Unassembled WGS sequence"/>
</dbReference>
<gene>
    <name evidence="1" type="ORF">LY56_02107</name>
</gene>
<dbReference type="AlphaFoldDB" id="A0A2W7Q0R6"/>
<evidence type="ECO:0000313" key="2">
    <source>
        <dbReference type="Proteomes" id="UP000249364"/>
    </source>
</evidence>
<dbReference type="EMBL" id="QKZQ01000009">
    <property type="protein sequence ID" value="PZX42118.1"/>
    <property type="molecule type" value="Genomic_DNA"/>
</dbReference>
<evidence type="ECO:0008006" key="3">
    <source>
        <dbReference type="Google" id="ProtNLM"/>
    </source>
</evidence>
<name>A0A2W7Q0R6_9RHOB</name>
<accession>A0A2W7Q0R6</accession>
<organism evidence="1 2">
    <name type="scientific">Roseinatronobacter thiooxidans</name>
    <dbReference type="NCBI Taxonomy" id="121821"/>
    <lineage>
        <taxon>Bacteria</taxon>
        <taxon>Pseudomonadati</taxon>
        <taxon>Pseudomonadota</taxon>
        <taxon>Alphaproteobacteria</taxon>
        <taxon>Rhodobacterales</taxon>
        <taxon>Paracoccaceae</taxon>
        <taxon>Roseinatronobacter</taxon>
    </lineage>
</organism>
<evidence type="ECO:0000313" key="1">
    <source>
        <dbReference type="EMBL" id="PZX42118.1"/>
    </source>
</evidence>
<reference evidence="1 2" key="1">
    <citation type="submission" date="2018-06" db="EMBL/GenBank/DDBJ databases">
        <title>Genomic Encyclopedia of Archaeal and Bacterial Type Strains, Phase II (KMG-II): from individual species to whole genera.</title>
        <authorList>
            <person name="Goeker M."/>
        </authorList>
    </citation>
    <scope>NUCLEOTIDE SEQUENCE [LARGE SCALE GENOMIC DNA]</scope>
    <source>
        <strain evidence="1 2">DSM 13087</strain>
    </source>
</reference>
<proteinExistence type="predicted"/>
<protein>
    <recommendedName>
        <fullName evidence="3">Entericidin EcnA/B family protein</fullName>
    </recommendedName>
</protein>